<dbReference type="RefSeq" id="WP_126323405.1">
    <property type="nucleotide sequence ID" value="NZ_AP018005.1"/>
</dbReference>
<dbReference type="EMBL" id="AP018005">
    <property type="protein sequence ID" value="BBB15879.1"/>
    <property type="molecule type" value="Genomic_DNA"/>
</dbReference>
<dbReference type="PANTHER" id="PTHR38693">
    <property type="entry name" value="UBIQUINONE BIOSYNTHESIS PROTEIN UBIJ"/>
    <property type="match status" value="1"/>
</dbReference>
<reference evidence="3 4" key="1">
    <citation type="submission" date="2017-03" db="EMBL/GenBank/DDBJ databases">
        <title>The genome sequence of Candidatus Rickettsiella viridis.</title>
        <authorList>
            <person name="Nikoh N."/>
            <person name="Tsuchida T."/>
            <person name="Yamaguchi K."/>
            <person name="Maeda T."/>
            <person name="Shigenobu S."/>
            <person name="Fukatsu T."/>
        </authorList>
    </citation>
    <scope>NUCLEOTIDE SEQUENCE [LARGE SCALE GENOMIC DNA]</scope>
    <source>
        <strain evidence="3 4">Ap-RA04</strain>
    </source>
</reference>
<feature type="domain" description="SCP2" evidence="2">
    <location>
        <begin position="14"/>
        <end position="108"/>
    </location>
</feature>
<keyword evidence="1" id="KW-0963">Cytoplasm</keyword>
<keyword evidence="3" id="KW-0830">Ubiquinone</keyword>
<dbReference type="KEGG" id="rvi:RVIR1_14370"/>
<dbReference type="UniPathway" id="UPA00232"/>
<comment type="similarity">
    <text evidence="1">Belongs to the UbiJ family.</text>
</comment>
<dbReference type="InterPro" id="IPR038989">
    <property type="entry name" value="UbiJ"/>
</dbReference>
<dbReference type="GO" id="GO:0005737">
    <property type="term" value="C:cytoplasm"/>
    <property type="evidence" value="ECO:0007669"/>
    <property type="project" value="UniProtKB-SubCell"/>
</dbReference>
<dbReference type="AlphaFoldDB" id="A0A2Z5UWD4"/>
<dbReference type="InterPro" id="IPR003033">
    <property type="entry name" value="SCP2_sterol-bd_dom"/>
</dbReference>
<organism evidence="3 4">
    <name type="scientific">Candidatus Rickettsiella viridis</name>
    <dbReference type="NCBI Taxonomy" id="676208"/>
    <lineage>
        <taxon>Bacteria</taxon>
        <taxon>Pseudomonadati</taxon>
        <taxon>Pseudomonadota</taxon>
        <taxon>Gammaproteobacteria</taxon>
        <taxon>Legionellales</taxon>
        <taxon>Coxiellaceae</taxon>
        <taxon>Rickettsiella</taxon>
    </lineage>
</organism>
<dbReference type="SUPFAM" id="SSF55718">
    <property type="entry name" value="SCP-like"/>
    <property type="match status" value="1"/>
</dbReference>
<sequence length="202" mass="23176">MPLNTWLAAQEAILNRFLKLDPESSKVLNNLSGKVVKLELNSLTHYWLFKSDTIYLTKNYSGVVDLVLRGSVFDFMRLAFMKKESALTAMPIQVSGDMEFAKQFKDLFSNLEIDWEEQLSRVVGDTIAYPIAQFFKSLSQWAKQSIDDLSQNVTDYVQAEMDYLVPDEELQIFFADIDDLRDDAARLEARMNRVSFCKGSEA</sequence>
<name>A0A2Z5UWD4_9COXI</name>
<dbReference type="Proteomes" id="UP000282483">
    <property type="component" value="Chromosome"/>
</dbReference>
<protein>
    <recommendedName>
        <fullName evidence="1">Ubiquinone biosynthesis accessory factor UbiJ</fullName>
    </recommendedName>
</protein>
<keyword evidence="1" id="KW-0831">Ubiquinone biosynthesis</keyword>
<proteinExistence type="inferred from homology"/>
<evidence type="ECO:0000313" key="4">
    <source>
        <dbReference type="Proteomes" id="UP000282483"/>
    </source>
</evidence>
<keyword evidence="4" id="KW-1185">Reference proteome</keyword>
<accession>A0A2Z5UWD4</accession>
<evidence type="ECO:0000313" key="3">
    <source>
        <dbReference type="EMBL" id="BBB15879.1"/>
    </source>
</evidence>
<comment type="subcellular location">
    <subcellularLocation>
        <location evidence="1">Cytoplasm</location>
    </subcellularLocation>
</comment>
<dbReference type="Pfam" id="PF02036">
    <property type="entry name" value="SCP2"/>
    <property type="match status" value="1"/>
</dbReference>
<dbReference type="InterPro" id="IPR036527">
    <property type="entry name" value="SCP2_sterol-bd_dom_sf"/>
</dbReference>
<gene>
    <name evidence="1" type="primary">ubiJ</name>
    <name evidence="3" type="ORF">RVIR1_14370</name>
</gene>
<evidence type="ECO:0000256" key="1">
    <source>
        <dbReference type="HAMAP-Rule" id="MF_02215"/>
    </source>
</evidence>
<dbReference type="GO" id="GO:0006744">
    <property type="term" value="P:ubiquinone biosynthetic process"/>
    <property type="evidence" value="ECO:0007669"/>
    <property type="project" value="UniProtKB-UniRule"/>
</dbReference>
<comment type="function">
    <text evidence="1">Required for ubiquinone (coenzyme Q) biosynthesis. Binds hydrophobic ubiquinone biosynthetic intermediates via its SCP2 domain and is essential for the stability of the Ubi complex. May constitute a docking platform where Ubi enzymes assemble and access their SCP2-bound polyprenyl substrates.</text>
</comment>
<dbReference type="HAMAP" id="MF_02215">
    <property type="entry name" value="UbiJ"/>
    <property type="match status" value="1"/>
</dbReference>
<dbReference type="PANTHER" id="PTHR38693:SF1">
    <property type="entry name" value="UBIQUINONE BIOSYNTHESIS ACCESSORY FACTOR UBIJ"/>
    <property type="match status" value="1"/>
</dbReference>
<dbReference type="OrthoDB" id="9796077at2"/>
<comment type="pathway">
    <text evidence="1">Cofactor biosynthesis; ubiquinone biosynthesis.</text>
</comment>
<evidence type="ECO:0000259" key="2">
    <source>
        <dbReference type="Pfam" id="PF02036"/>
    </source>
</evidence>